<organism evidence="2">
    <name type="scientific">Tanacetum cinerariifolium</name>
    <name type="common">Dalmatian daisy</name>
    <name type="synonym">Chrysanthemum cinerariifolium</name>
    <dbReference type="NCBI Taxonomy" id="118510"/>
    <lineage>
        <taxon>Eukaryota</taxon>
        <taxon>Viridiplantae</taxon>
        <taxon>Streptophyta</taxon>
        <taxon>Embryophyta</taxon>
        <taxon>Tracheophyta</taxon>
        <taxon>Spermatophyta</taxon>
        <taxon>Magnoliopsida</taxon>
        <taxon>eudicotyledons</taxon>
        <taxon>Gunneridae</taxon>
        <taxon>Pentapetalae</taxon>
        <taxon>asterids</taxon>
        <taxon>campanulids</taxon>
        <taxon>Asterales</taxon>
        <taxon>Asteraceae</taxon>
        <taxon>Asteroideae</taxon>
        <taxon>Anthemideae</taxon>
        <taxon>Anthemidinae</taxon>
        <taxon>Tanacetum</taxon>
    </lineage>
</organism>
<evidence type="ECO:0000256" key="1">
    <source>
        <dbReference type="SAM" id="MobiDB-lite"/>
    </source>
</evidence>
<reference evidence="2" key="1">
    <citation type="journal article" date="2019" name="Sci. Rep.">
        <title>Draft genome of Tanacetum cinerariifolium, the natural source of mosquito coil.</title>
        <authorList>
            <person name="Yamashiro T."/>
            <person name="Shiraishi A."/>
            <person name="Satake H."/>
            <person name="Nakayama K."/>
        </authorList>
    </citation>
    <scope>NUCLEOTIDE SEQUENCE</scope>
</reference>
<accession>A0A6L2JIU0</accession>
<dbReference type="EMBL" id="BKCJ010000868">
    <property type="protein sequence ID" value="GEU36933.1"/>
    <property type="molecule type" value="Genomic_DNA"/>
</dbReference>
<name>A0A6L2JIU0_TANCI</name>
<dbReference type="AlphaFoldDB" id="A0A6L2JIU0"/>
<feature type="compositionally biased region" description="Low complexity" evidence="1">
    <location>
        <begin position="46"/>
        <end position="63"/>
    </location>
</feature>
<protein>
    <submittedName>
        <fullName evidence="2">Uncharacterized protein</fullName>
    </submittedName>
</protein>
<feature type="region of interest" description="Disordered" evidence="1">
    <location>
        <begin position="46"/>
        <end position="71"/>
    </location>
</feature>
<evidence type="ECO:0000313" key="2">
    <source>
        <dbReference type="EMBL" id="GEU36933.1"/>
    </source>
</evidence>
<gene>
    <name evidence="2" type="ORF">Tci_008911</name>
</gene>
<comment type="caution">
    <text evidence="2">The sequence shown here is derived from an EMBL/GenBank/DDBJ whole genome shotgun (WGS) entry which is preliminary data.</text>
</comment>
<sequence length="209" mass="23020">MGSFLARQKFTNEPTSSPSLESIKVHITSLGSFYFQIIIGHSSSEHSSSGHSSLGHSLSGHASPDTTDVDLSTPSRFVHPSLARTPRCSEAYLCWRSLVPSRADILPPCKRFRDSISLENSVKEDNDTYVLEDIKDDATAVEVTVDRYVEVEVDTGFDMEVDIRIDVEDGVEDEVESNDRGSMEVGVDMVAGIDIPDGMLMPNAMEYLE</sequence>
<proteinExistence type="predicted"/>